<evidence type="ECO:0000313" key="2">
    <source>
        <dbReference type="EMBL" id="KAL3643757.1"/>
    </source>
</evidence>
<reference evidence="3" key="1">
    <citation type="journal article" date="2024" name="IScience">
        <title>Strigolactones Initiate the Formation of Haustorium-like Structures in Castilleja.</title>
        <authorList>
            <person name="Buerger M."/>
            <person name="Peterson D."/>
            <person name="Chory J."/>
        </authorList>
    </citation>
    <scope>NUCLEOTIDE SEQUENCE [LARGE SCALE GENOMIC DNA]</scope>
</reference>
<feature type="domain" description="DUF1985" evidence="1">
    <location>
        <begin position="138"/>
        <end position="275"/>
    </location>
</feature>
<sequence>MASADNNNMAIEVFQHSQVGETDAVNPTNAANPIINADSNPANAADSCTTISDNHNADSTSGWEWRWPEIRFTEFKKTSILIDVRTELIQEFHNKLGSQMLQRFRESCFGVYLNYPTKKQIPGTAMHLMLSQQVIREGAHEDELWFLVGDKFVRFSKYEYALVTGLRFGPTNFDPNEDCDLPLDGVYMEFINPVNKFGKKGAEYEFVFELFMNAPRKLKKSRESLLKIAKVLYVHGFFYAIDRRHKIANWLWVLVEREDEWETFPWGAYSFQILMFRMKNAAVKPQDNYQIYGFSHAFMVSLLVS</sequence>
<protein>
    <recommendedName>
        <fullName evidence="1">DUF1985 domain-containing protein</fullName>
    </recommendedName>
</protein>
<dbReference type="Proteomes" id="UP001632038">
    <property type="component" value="Unassembled WGS sequence"/>
</dbReference>
<dbReference type="EMBL" id="JAVIJP010000016">
    <property type="protein sequence ID" value="KAL3643757.1"/>
    <property type="molecule type" value="Genomic_DNA"/>
</dbReference>
<comment type="caution">
    <text evidence="2">The sequence shown here is derived from an EMBL/GenBank/DDBJ whole genome shotgun (WGS) entry which is preliminary data.</text>
</comment>
<dbReference type="PANTHER" id="PTHR48449">
    <property type="entry name" value="DUF1985 DOMAIN-CONTAINING PROTEIN"/>
    <property type="match status" value="1"/>
</dbReference>
<evidence type="ECO:0000259" key="1">
    <source>
        <dbReference type="Pfam" id="PF09331"/>
    </source>
</evidence>
<dbReference type="PANTHER" id="PTHR48449:SF1">
    <property type="entry name" value="DUF1985 DOMAIN-CONTAINING PROTEIN"/>
    <property type="match status" value="1"/>
</dbReference>
<accession>A0ABD3DQW5</accession>
<evidence type="ECO:0000313" key="3">
    <source>
        <dbReference type="Proteomes" id="UP001632038"/>
    </source>
</evidence>
<dbReference type="AlphaFoldDB" id="A0ABD3DQW5"/>
<proteinExistence type="predicted"/>
<name>A0ABD3DQW5_9LAMI</name>
<organism evidence="2 3">
    <name type="scientific">Castilleja foliolosa</name>
    <dbReference type="NCBI Taxonomy" id="1961234"/>
    <lineage>
        <taxon>Eukaryota</taxon>
        <taxon>Viridiplantae</taxon>
        <taxon>Streptophyta</taxon>
        <taxon>Embryophyta</taxon>
        <taxon>Tracheophyta</taxon>
        <taxon>Spermatophyta</taxon>
        <taxon>Magnoliopsida</taxon>
        <taxon>eudicotyledons</taxon>
        <taxon>Gunneridae</taxon>
        <taxon>Pentapetalae</taxon>
        <taxon>asterids</taxon>
        <taxon>lamiids</taxon>
        <taxon>Lamiales</taxon>
        <taxon>Orobanchaceae</taxon>
        <taxon>Pedicularideae</taxon>
        <taxon>Castillejinae</taxon>
        <taxon>Castilleja</taxon>
    </lineage>
</organism>
<keyword evidence="3" id="KW-1185">Reference proteome</keyword>
<dbReference type="Pfam" id="PF09331">
    <property type="entry name" value="DUF1985"/>
    <property type="match status" value="1"/>
</dbReference>
<gene>
    <name evidence="2" type="ORF">CASFOL_014572</name>
</gene>
<dbReference type="InterPro" id="IPR015410">
    <property type="entry name" value="DUF1985"/>
</dbReference>